<evidence type="ECO:0000313" key="4">
    <source>
        <dbReference type="Proteomes" id="UP000037515"/>
    </source>
</evidence>
<dbReference type="Proteomes" id="UP000037515">
    <property type="component" value="Unassembled WGS sequence"/>
</dbReference>
<dbReference type="InterPro" id="IPR021136">
    <property type="entry name" value="Flagellar_hook_control-like_C"/>
</dbReference>
<comment type="caution">
    <text evidence="3">The sequence shown here is derived from an EMBL/GenBank/DDBJ whole genome shotgun (WGS) entry which is preliminary data.</text>
</comment>
<feature type="compositionally biased region" description="Basic and acidic residues" evidence="1">
    <location>
        <begin position="46"/>
        <end position="55"/>
    </location>
</feature>
<dbReference type="RefSeq" id="WP_053395137.1">
    <property type="nucleotide sequence ID" value="NZ_LHPJ01000006.1"/>
</dbReference>
<evidence type="ECO:0000259" key="2">
    <source>
        <dbReference type="Pfam" id="PF02120"/>
    </source>
</evidence>
<dbReference type="AlphaFoldDB" id="A0A0M0HQH1"/>
<dbReference type="Gene3D" id="3.30.750.140">
    <property type="match status" value="1"/>
</dbReference>
<feature type="compositionally biased region" description="Basic and acidic residues" evidence="1">
    <location>
        <begin position="270"/>
        <end position="279"/>
    </location>
</feature>
<organism evidence="3 4">
    <name type="scientific">Vibrio nereis</name>
    <dbReference type="NCBI Taxonomy" id="693"/>
    <lineage>
        <taxon>Bacteria</taxon>
        <taxon>Pseudomonadati</taxon>
        <taxon>Pseudomonadota</taxon>
        <taxon>Gammaproteobacteria</taxon>
        <taxon>Vibrionales</taxon>
        <taxon>Vibrionaceae</taxon>
        <taxon>Vibrio</taxon>
    </lineage>
</organism>
<dbReference type="STRING" id="693.AKJ17_07290"/>
<feature type="compositionally biased region" description="Low complexity" evidence="1">
    <location>
        <begin position="621"/>
        <end position="630"/>
    </location>
</feature>
<feature type="compositionally biased region" description="Polar residues" evidence="1">
    <location>
        <begin position="179"/>
        <end position="214"/>
    </location>
</feature>
<feature type="compositionally biased region" description="Low complexity" evidence="1">
    <location>
        <begin position="324"/>
        <end position="333"/>
    </location>
</feature>
<feature type="compositionally biased region" description="Polar residues" evidence="1">
    <location>
        <begin position="141"/>
        <end position="150"/>
    </location>
</feature>
<keyword evidence="4" id="KW-1185">Reference proteome</keyword>
<evidence type="ECO:0000313" key="3">
    <source>
        <dbReference type="EMBL" id="KOO03868.1"/>
    </source>
</evidence>
<feature type="domain" description="Flagellar hook-length control protein-like C-terminal" evidence="2">
    <location>
        <begin position="546"/>
        <end position="629"/>
    </location>
</feature>
<dbReference type="PATRIC" id="fig|693.5.peg.1490"/>
<gene>
    <name evidence="3" type="ORF">AKJ17_07290</name>
</gene>
<proteinExistence type="predicted"/>
<feature type="compositionally biased region" description="Polar residues" evidence="1">
    <location>
        <begin position="399"/>
        <end position="424"/>
    </location>
</feature>
<dbReference type="PANTHER" id="PTHR37533:SF2">
    <property type="entry name" value="FLAGELLAR HOOK-LENGTH CONTROL PROTEIN"/>
    <property type="match status" value="1"/>
</dbReference>
<feature type="compositionally biased region" description="Polar residues" evidence="1">
    <location>
        <begin position="350"/>
        <end position="363"/>
    </location>
</feature>
<dbReference type="OrthoDB" id="1792985at2"/>
<evidence type="ECO:0000256" key="1">
    <source>
        <dbReference type="SAM" id="MobiDB-lite"/>
    </source>
</evidence>
<sequence length="676" mass="71041">MNINLSVATDNPKATKPAAESTDVAGEGEVVAPEGFLSKLVAFVKGDSEQSEKEVISSSGANVGESAETGEAQKSVDTKQIENTETDELLVEQKDSAGEADDAQSSAKSASSTPVSSEQNDSKSAESIVADSEQVLKRLNDANNALQPNNGKGLPQASVSEEGDVKEAVVQKIDKVASDNRSTISDGEQPKPTSQPRAVTESSQIPDEPQSASDSVVIPESAKRFIQQQEKPLSDEQAPELVKDTEASEAIKPAMHSNNSVSPGEANLAEDEKGEKSERPMAGSADKLENSEQHLSTEASDGVKQVKTEFSPNGVEKEAIAKDVVNVSEVENSTEIDKSRSSQELPPHQTAVNAPSDKSTAQIANLVEDTAPEAEQNAPAIPWSVNNSDAVTEEALTQAAVQTKDAQTSGSSPSATAVNSSQLSKAHAPQVALQNSMVNSAPLPDAVNTTPTPQLANTVASAAPAVTEQALLKASLGAKAAASLVGKSLDKAETGQGGESTFAHQLAQAAGVQQNAPTGTQPRVEQANAQIPLQLNREMASDQVAERVQMMLSKNLKNIDIRLDPPELGRMQIRMNMNGDGATVHFTVANQQARDALEQSMPRLREMLAQQGVQLGDTSVQQQPSNQQQNRYAAGGQPHSGQGGSNQSGMAEENLEADINLDLNVAAKRDGISYYA</sequence>
<dbReference type="EMBL" id="LHPJ01000006">
    <property type="protein sequence ID" value="KOO03868.1"/>
    <property type="molecule type" value="Genomic_DNA"/>
</dbReference>
<feature type="compositionally biased region" description="Low complexity" evidence="1">
    <location>
        <begin position="103"/>
        <end position="117"/>
    </location>
</feature>
<reference evidence="4" key="1">
    <citation type="submission" date="2015-08" db="EMBL/GenBank/DDBJ databases">
        <title>Vibrio galatheae sp. nov., a novel member of the Vibrionaceae family isolated from the Solomon Islands.</title>
        <authorList>
            <person name="Giubergia S."/>
            <person name="Machado H."/>
            <person name="Mateiu R.V."/>
            <person name="Gram L."/>
        </authorList>
    </citation>
    <scope>NUCLEOTIDE SEQUENCE [LARGE SCALE GENOMIC DNA]</scope>
    <source>
        <strain evidence="4">DSM 19584</strain>
    </source>
</reference>
<protein>
    <recommendedName>
        <fullName evidence="2">Flagellar hook-length control protein-like C-terminal domain-containing protein</fullName>
    </recommendedName>
</protein>
<accession>A0A0M0HQH1</accession>
<feature type="region of interest" description="Disordered" evidence="1">
    <location>
        <begin position="1"/>
        <end position="27"/>
    </location>
</feature>
<name>A0A0M0HQH1_VIBNE</name>
<feature type="region of interest" description="Disordered" evidence="1">
    <location>
        <begin position="616"/>
        <end position="650"/>
    </location>
</feature>
<dbReference type="InterPro" id="IPR052563">
    <property type="entry name" value="FliK"/>
</dbReference>
<dbReference type="CDD" id="cd17470">
    <property type="entry name" value="T3SS_Flik_C"/>
    <property type="match status" value="1"/>
</dbReference>
<dbReference type="Pfam" id="PF02120">
    <property type="entry name" value="Flg_hook"/>
    <property type="match status" value="1"/>
</dbReference>
<feature type="compositionally biased region" description="Basic and acidic residues" evidence="1">
    <location>
        <begin position="163"/>
        <end position="178"/>
    </location>
</feature>
<dbReference type="PANTHER" id="PTHR37533">
    <property type="entry name" value="FLAGELLAR HOOK-LENGTH CONTROL PROTEIN"/>
    <property type="match status" value="1"/>
</dbReference>
<feature type="region of interest" description="Disordered" evidence="1">
    <location>
        <begin position="399"/>
        <end position="431"/>
    </location>
</feature>
<dbReference type="InterPro" id="IPR038610">
    <property type="entry name" value="FliK-like_C_sf"/>
</dbReference>
<feature type="region of interest" description="Disordered" evidence="1">
    <location>
        <begin position="46"/>
        <end position="381"/>
    </location>
</feature>